<dbReference type="GO" id="GO:0080044">
    <property type="term" value="F:quercetin 7-O-glucosyltransferase activity"/>
    <property type="evidence" value="ECO:0007669"/>
    <property type="project" value="TreeGrafter"/>
</dbReference>
<reference evidence="5 6" key="1">
    <citation type="submission" date="2019-12" db="EMBL/GenBank/DDBJ databases">
        <authorList>
            <person name="Alioto T."/>
            <person name="Alioto T."/>
            <person name="Gomez Garrido J."/>
        </authorList>
    </citation>
    <scope>NUCLEOTIDE SEQUENCE [LARGE SCALE GENOMIC DNA]</scope>
</reference>
<dbReference type="AlphaFoldDB" id="A0A8S0S2L1"/>
<accession>A0A8S0S2L1</accession>
<dbReference type="SUPFAM" id="SSF53756">
    <property type="entry name" value="UDP-Glycosyltransferase/glycogen phosphorylase"/>
    <property type="match status" value="1"/>
</dbReference>
<dbReference type="PANTHER" id="PTHR11926">
    <property type="entry name" value="GLUCOSYL/GLUCURONOSYL TRANSFERASES"/>
    <property type="match status" value="1"/>
</dbReference>
<dbReference type="EC" id="2.4.1.-" evidence="4"/>
<dbReference type="EMBL" id="CACTIH010003835">
    <property type="protein sequence ID" value="CAA2985967.1"/>
    <property type="molecule type" value="Genomic_DNA"/>
</dbReference>
<proteinExistence type="inferred from homology"/>
<gene>
    <name evidence="5" type="ORF">OLEA9_A070194</name>
</gene>
<dbReference type="InterPro" id="IPR002213">
    <property type="entry name" value="UDP_glucos_trans"/>
</dbReference>
<dbReference type="Pfam" id="PF00201">
    <property type="entry name" value="UDPGT"/>
    <property type="match status" value="1"/>
</dbReference>
<name>A0A8S0S2L1_OLEEU</name>
<dbReference type="PROSITE" id="PS00375">
    <property type="entry name" value="UDPGT"/>
    <property type="match status" value="1"/>
</dbReference>
<dbReference type="OrthoDB" id="5835829at2759"/>
<evidence type="ECO:0000256" key="2">
    <source>
        <dbReference type="ARBA" id="ARBA00022679"/>
    </source>
</evidence>
<comment type="caution">
    <text evidence="5">The sequence shown here is derived from an EMBL/GenBank/DDBJ whole genome shotgun (WGS) entry which is preliminary data.</text>
</comment>
<evidence type="ECO:0000313" key="5">
    <source>
        <dbReference type="EMBL" id="CAA2985967.1"/>
    </source>
</evidence>
<dbReference type="FunFam" id="3.40.50.2000:FF:000056">
    <property type="entry name" value="Glycosyltransferase"/>
    <property type="match status" value="1"/>
</dbReference>
<dbReference type="Gramene" id="OE9A070194T1">
    <property type="protein sequence ID" value="OE9A070194C1"/>
    <property type="gene ID" value="OE9A070194"/>
</dbReference>
<organism evidence="5 6">
    <name type="scientific">Olea europaea subsp. europaea</name>
    <dbReference type="NCBI Taxonomy" id="158383"/>
    <lineage>
        <taxon>Eukaryota</taxon>
        <taxon>Viridiplantae</taxon>
        <taxon>Streptophyta</taxon>
        <taxon>Embryophyta</taxon>
        <taxon>Tracheophyta</taxon>
        <taxon>Spermatophyta</taxon>
        <taxon>Magnoliopsida</taxon>
        <taxon>eudicotyledons</taxon>
        <taxon>Gunneridae</taxon>
        <taxon>Pentapetalae</taxon>
        <taxon>asterids</taxon>
        <taxon>lamiids</taxon>
        <taxon>Lamiales</taxon>
        <taxon>Oleaceae</taxon>
        <taxon>Oleeae</taxon>
        <taxon>Olea</taxon>
    </lineage>
</organism>
<evidence type="ECO:0000256" key="3">
    <source>
        <dbReference type="RuleBase" id="RU003718"/>
    </source>
</evidence>
<sequence length="449" mass="50739">MKLMKKKVILIPFPAQGHVTPMLKLASILPSFGLKPVLIVHEFIHDRISAQINARDGISCMSISDGLPVEMPRDFFSIEKAMEDYMPSRLDVVIRELNEDGDGGIFCFIVDLLASWAINVANKYEVQVAGFWPAMHTTYRLIAAIPAMVRTGIISENGCPLHESPICLYPGLPTLTTDDLPWLIGSSAARISRFKFWSRTLDRSINLKWLLMNTFPDECQEKQFISTGVQQHIQIGPLNIHSTTRKISPSFWQEDKDCLEWLNTQNYGSVVYISFGSWVSPLEKLKINNLAIALEASGSQFLWVLGSSWRQGLPSGYAEKVAGRGRIVSWAPQIEVLRHEAVGCYLTHCGWNSIMEAIQCKKPLLCYPVAGDQFVNCAYIVDAWQIGVKIKGFGRRELEEGFRRLMEDNEMNQRILRLNEKLFGNEGRSKSMANLANFVHDIKKFADTH</sequence>
<dbReference type="Gene3D" id="3.40.50.2000">
    <property type="entry name" value="Glycogen Phosphorylase B"/>
    <property type="match status" value="2"/>
</dbReference>
<evidence type="ECO:0000256" key="4">
    <source>
        <dbReference type="RuleBase" id="RU362057"/>
    </source>
</evidence>
<keyword evidence="2 3" id="KW-0808">Transferase</keyword>
<protein>
    <recommendedName>
        <fullName evidence="4">Glycosyltransferase</fullName>
        <ecNumber evidence="4">2.4.1.-</ecNumber>
    </recommendedName>
</protein>
<dbReference type="Proteomes" id="UP000594638">
    <property type="component" value="Unassembled WGS sequence"/>
</dbReference>
<dbReference type="CDD" id="cd03784">
    <property type="entry name" value="GT1_Gtf-like"/>
    <property type="match status" value="1"/>
</dbReference>
<dbReference type="PANTHER" id="PTHR11926:SF1402">
    <property type="entry name" value="GLYCOSYLTRANSFERASE"/>
    <property type="match status" value="1"/>
</dbReference>
<evidence type="ECO:0000313" key="6">
    <source>
        <dbReference type="Proteomes" id="UP000594638"/>
    </source>
</evidence>
<dbReference type="GO" id="GO:0080043">
    <property type="term" value="F:quercetin 3-O-glucosyltransferase activity"/>
    <property type="evidence" value="ECO:0007669"/>
    <property type="project" value="TreeGrafter"/>
</dbReference>
<evidence type="ECO:0000256" key="1">
    <source>
        <dbReference type="ARBA" id="ARBA00009995"/>
    </source>
</evidence>
<keyword evidence="3" id="KW-0328">Glycosyltransferase</keyword>
<comment type="similarity">
    <text evidence="1 3">Belongs to the UDP-glycosyltransferase family.</text>
</comment>
<dbReference type="InterPro" id="IPR035595">
    <property type="entry name" value="UDP_glycos_trans_CS"/>
</dbReference>
<keyword evidence="6" id="KW-1185">Reference proteome</keyword>